<feature type="domain" description="C2H2-type" evidence="8">
    <location>
        <begin position="258"/>
        <end position="286"/>
    </location>
</feature>
<accession>A0A6J2JQT6</accession>
<organism evidence="10 11">
    <name type="scientific">Bombyx mandarina</name>
    <name type="common">Wild silk moth</name>
    <name type="synonym">Wild silkworm</name>
    <dbReference type="NCBI Taxonomy" id="7092"/>
    <lineage>
        <taxon>Eukaryota</taxon>
        <taxon>Metazoa</taxon>
        <taxon>Ecdysozoa</taxon>
        <taxon>Arthropoda</taxon>
        <taxon>Hexapoda</taxon>
        <taxon>Insecta</taxon>
        <taxon>Pterygota</taxon>
        <taxon>Neoptera</taxon>
        <taxon>Endopterygota</taxon>
        <taxon>Lepidoptera</taxon>
        <taxon>Glossata</taxon>
        <taxon>Ditrysia</taxon>
        <taxon>Bombycoidea</taxon>
        <taxon>Bombycidae</taxon>
        <taxon>Bombycinae</taxon>
        <taxon>Bombyx</taxon>
    </lineage>
</organism>
<evidence type="ECO:0000313" key="11">
    <source>
        <dbReference type="RefSeq" id="XP_028032096.1"/>
    </source>
</evidence>
<dbReference type="FunFam" id="3.30.160.60:FF:000688">
    <property type="entry name" value="zinc finger protein 197 isoform X1"/>
    <property type="match status" value="2"/>
</dbReference>
<evidence type="ECO:0000256" key="6">
    <source>
        <dbReference type="PROSITE-ProRule" id="PRU01263"/>
    </source>
</evidence>
<dbReference type="Gene3D" id="3.30.160.60">
    <property type="entry name" value="Classic Zinc Finger"/>
    <property type="match status" value="10"/>
</dbReference>
<feature type="domain" description="C2H2-type" evidence="8">
    <location>
        <begin position="200"/>
        <end position="227"/>
    </location>
</feature>
<dbReference type="SUPFAM" id="SSF57716">
    <property type="entry name" value="Glucocorticoid receptor-like (DNA-binding domain)"/>
    <property type="match status" value="1"/>
</dbReference>
<dbReference type="Gene3D" id="3.40.1800.20">
    <property type="match status" value="1"/>
</dbReference>
<protein>
    <submittedName>
        <fullName evidence="11">Zinc finger protein OZF-like</fullName>
    </submittedName>
</protein>
<dbReference type="GO" id="GO:0005634">
    <property type="term" value="C:nucleus"/>
    <property type="evidence" value="ECO:0007669"/>
    <property type="project" value="InterPro"/>
</dbReference>
<dbReference type="InterPro" id="IPR013087">
    <property type="entry name" value="Znf_C2H2_type"/>
</dbReference>
<feature type="domain" description="C2H2-type" evidence="8">
    <location>
        <begin position="455"/>
        <end position="482"/>
    </location>
</feature>
<dbReference type="Pfam" id="PF00096">
    <property type="entry name" value="zf-C2H2"/>
    <property type="match status" value="7"/>
</dbReference>
<dbReference type="InterPro" id="IPR036236">
    <property type="entry name" value="Znf_C2H2_sf"/>
</dbReference>
<dbReference type="OrthoDB" id="1095242at2759"/>
<dbReference type="RefSeq" id="XP_028032096.1">
    <property type="nucleotide sequence ID" value="XM_028176295.1"/>
</dbReference>
<dbReference type="GO" id="GO:0030674">
    <property type="term" value="F:protein-macromolecule adaptor activity"/>
    <property type="evidence" value="ECO:0007669"/>
    <property type="project" value="UniProtKB-ARBA"/>
</dbReference>
<feature type="binding site" evidence="6">
    <location>
        <position position="58"/>
    </location>
    <ligand>
        <name>Zn(2+)</name>
        <dbReference type="ChEBI" id="CHEBI:29105"/>
    </ligand>
</feature>
<dbReference type="GO" id="GO:0008270">
    <property type="term" value="F:zinc ion binding"/>
    <property type="evidence" value="ECO:0007669"/>
    <property type="project" value="UniProtKB-UniRule"/>
</dbReference>
<feature type="region of interest" description="Disordered" evidence="7">
    <location>
        <begin position="478"/>
        <end position="505"/>
    </location>
</feature>
<feature type="domain" description="C2H2-type" evidence="8">
    <location>
        <begin position="427"/>
        <end position="454"/>
    </location>
</feature>
<feature type="domain" description="C2H2-type" evidence="8">
    <location>
        <begin position="287"/>
        <end position="314"/>
    </location>
</feature>
<evidence type="ECO:0000256" key="2">
    <source>
        <dbReference type="ARBA" id="ARBA00022737"/>
    </source>
</evidence>
<feature type="domain" description="C2H2-type" evidence="8">
    <location>
        <begin position="230"/>
        <end position="257"/>
    </location>
</feature>
<evidence type="ECO:0000256" key="3">
    <source>
        <dbReference type="ARBA" id="ARBA00022771"/>
    </source>
</evidence>
<dbReference type="PANTHER" id="PTHR24409:SF295">
    <property type="entry name" value="AZ2-RELATED"/>
    <property type="match status" value="1"/>
</dbReference>
<evidence type="ECO:0000259" key="8">
    <source>
        <dbReference type="PROSITE" id="PS50157"/>
    </source>
</evidence>
<keyword evidence="1 6" id="KW-0479">Metal-binding</keyword>
<dbReference type="GO" id="GO:0000977">
    <property type="term" value="F:RNA polymerase II transcription regulatory region sequence-specific DNA binding"/>
    <property type="evidence" value="ECO:0007669"/>
    <property type="project" value="TreeGrafter"/>
</dbReference>
<dbReference type="PROSITE" id="PS51915">
    <property type="entry name" value="ZAD"/>
    <property type="match status" value="1"/>
</dbReference>
<name>A0A6J2JQT6_BOMMA</name>
<dbReference type="FunFam" id="3.30.160.60:FF:000264">
    <property type="entry name" value="Zinc finger protein 236"/>
    <property type="match status" value="1"/>
</dbReference>
<dbReference type="AlphaFoldDB" id="A0A6J2JQT6"/>
<keyword evidence="10" id="KW-1185">Reference proteome</keyword>
<dbReference type="InterPro" id="IPR012934">
    <property type="entry name" value="Znf_AD"/>
</dbReference>
<evidence type="ECO:0000256" key="1">
    <source>
        <dbReference type="ARBA" id="ARBA00022723"/>
    </source>
</evidence>
<dbReference type="FunFam" id="3.30.160.60:FF:000446">
    <property type="entry name" value="Zinc finger protein"/>
    <property type="match status" value="1"/>
</dbReference>
<evidence type="ECO:0000256" key="5">
    <source>
        <dbReference type="PROSITE-ProRule" id="PRU00042"/>
    </source>
</evidence>
<reference evidence="11" key="1">
    <citation type="submission" date="2025-08" db="UniProtKB">
        <authorList>
            <consortium name="RefSeq"/>
        </authorList>
    </citation>
    <scope>IDENTIFICATION</scope>
    <source>
        <tissue evidence="11">Silk gland</tissue>
    </source>
</reference>
<feature type="domain" description="ZAD" evidence="9">
    <location>
        <begin position="6"/>
        <end position="85"/>
    </location>
</feature>
<keyword evidence="4 6" id="KW-0862">Zinc</keyword>
<evidence type="ECO:0000256" key="7">
    <source>
        <dbReference type="SAM" id="MobiDB-lite"/>
    </source>
</evidence>
<gene>
    <name evidence="11" type="primary">LOC114244457</name>
</gene>
<evidence type="ECO:0000259" key="9">
    <source>
        <dbReference type="PROSITE" id="PS51915"/>
    </source>
</evidence>
<feature type="binding site" evidence="6">
    <location>
        <position position="61"/>
    </location>
    <ligand>
        <name>Zn(2+)</name>
        <dbReference type="ChEBI" id="CHEBI:29105"/>
    </ligand>
</feature>
<dbReference type="GO" id="GO:0000981">
    <property type="term" value="F:DNA-binding transcription factor activity, RNA polymerase II-specific"/>
    <property type="evidence" value="ECO:0007669"/>
    <property type="project" value="TreeGrafter"/>
</dbReference>
<dbReference type="FunFam" id="3.30.160.60:FF:002343">
    <property type="entry name" value="Zinc finger protein 33A"/>
    <property type="match status" value="2"/>
</dbReference>
<dbReference type="Pfam" id="PF12874">
    <property type="entry name" value="zf-met"/>
    <property type="match status" value="1"/>
</dbReference>
<feature type="domain" description="C2H2-type" evidence="8">
    <location>
        <begin position="399"/>
        <end position="426"/>
    </location>
</feature>
<keyword evidence="2" id="KW-0677">Repeat</keyword>
<proteinExistence type="predicted"/>
<dbReference type="PROSITE" id="PS00028">
    <property type="entry name" value="ZINC_FINGER_C2H2_1"/>
    <property type="match status" value="10"/>
</dbReference>
<feature type="domain" description="C2H2-type" evidence="8">
    <location>
        <begin position="343"/>
        <end position="370"/>
    </location>
</feature>
<dbReference type="FunFam" id="3.30.160.60:FF:000912">
    <property type="entry name" value="Zinc finger protein 660"/>
    <property type="match status" value="1"/>
</dbReference>
<dbReference type="SMART" id="SM00355">
    <property type="entry name" value="ZnF_C2H2"/>
    <property type="match status" value="11"/>
</dbReference>
<feature type="binding site" evidence="6">
    <location>
        <position position="11"/>
    </location>
    <ligand>
        <name>Zn(2+)</name>
        <dbReference type="ChEBI" id="CHEBI:29105"/>
    </ligand>
</feature>
<dbReference type="Pfam" id="PF07776">
    <property type="entry name" value="zf-AD"/>
    <property type="match status" value="1"/>
</dbReference>
<evidence type="ECO:0000256" key="4">
    <source>
        <dbReference type="ARBA" id="ARBA00022833"/>
    </source>
</evidence>
<dbReference type="PROSITE" id="PS50157">
    <property type="entry name" value="ZINC_FINGER_C2H2_2"/>
    <property type="match status" value="10"/>
</dbReference>
<keyword evidence="3 5" id="KW-0863">Zinc-finger</keyword>
<dbReference type="SMART" id="SM00868">
    <property type="entry name" value="zf-AD"/>
    <property type="match status" value="1"/>
</dbReference>
<feature type="domain" description="C2H2-type" evidence="8">
    <location>
        <begin position="315"/>
        <end position="342"/>
    </location>
</feature>
<feature type="binding site" evidence="6">
    <location>
        <position position="8"/>
    </location>
    <ligand>
        <name>Zn(2+)</name>
        <dbReference type="ChEBI" id="CHEBI:29105"/>
    </ligand>
</feature>
<dbReference type="PANTHER" id="PTHR24409">
    <property type="entry name" value="ZINC FINGER PROTEIN 142"/>
    <property type="match status" value="1"/>
</dbReference>
<evidence type="ECO:0000313" key="10">
    <source>
        <dbReference type="Proteomes" id="UP000504629"/>
    </source>
</evidence>
<dbReference type="SUPFAM" id="SSF57667">
    <property type="entry name" value="beta-beta-alpha zinc fingers"/>
    <property type="match status" value="6"/>
</dbReference>
<feature type="domain" description="C2H2-type" evidence="8">
    <location>
        <begin position="371"/>
        <end position="398"/>
    </location>
</feature>
<dbReference type="GeneID" id="114244457"/>
<dbReference type="KEGG" id="bman:114244457"/>
<sequence>MLDINLTCRTCMKENVTLINLYEKVKAEENISMQLSEMLQKCTNTRMQEGDGLPQKLCDKCVMTLKMIYTFQKQVIKAEEEFRKLLRIQLDVKHELPDDTYSLKLENDLECYATQNDFGLNILPKDEDGADNSNFSFLDSEFKDEFKIRNSPPKKKKRQTCLHCQKVFFKRKVYEKHIGVCIKKTLDIKTESHSENQEVYQCPNCDVSYSKHRSLAMHMKKHKNSNFQSYICNICSKSFTYKHLLRRHMKIHEQKRQYECGECHKSFVRKDHLTTHVMSNHGALKPYICPICRKDFPQQCNLKDHIRIHTGETPFLCSECGKGFANVSNLRQHVFRHAGVKPFTCNSCPKSFCTKGQLQCHMSTHTGLRPYKCEECGSAFTKPGSLKKHLIIHTGIKPYACESCNRRFTCKDHLKRHERIHTGEKPYRCTMCERAFTQSNDLLKHVRSHVGQNIYQCTICGDKFRLARELKLHYPVHFGGHQPDDHQGSQLSDPKAQAAGDISEVPKNDDPAYTILIHSCNPGDISINVNTDKN</sequence>
<dbReference type="Proteomes" id="UP000504629">
    <property type="component" value="Unplaced"/>
</dbReference>